<dbReference type="RefSeq" id="WP_394840109.1">
    <property type="nucleotide sequence ID" value="NZ_CP089929.1"/>
</dbReference>
<evidence type="ECO:0000313" key="3">
    <source>
        <dbReference type="Proteomes" id="UP001374803"/>
    </source>
</evidence>
<dbReference type="Proteomes" id="UP001374803">
    <property type="component" value="Chromosome"/>
</dbReference>
<dbReference type="EMBL" id="CP089983">
    <property type="protein sequence ID" value="WXB10434.1"/>
    <property type="molecule type" value="Genomic_DNA"/>
</dbReference>
<sequence>MSDAQAIYAVTATLKRMLEKDEELKELLGSQVVTVRPPDKARDSEPTKNQINLFLYGVTFNAAYRNMDMPDRGRSGEAATPPLALDLHYLLTAYGEEDDRGEPKSHAMLSRAMLVFHETPVLAREAIQNNSDSNLNRQIERVRITPQTLTIEDLYKLWTTFQAPYRVSTAYQVSVVLIEGEATGRRPLPVLRRGKLDRGWPATAAAPPVLSGVRLPLGQPGARLRDRVFLLGTALEGVNREVRFTHGRFGERPTLKVGADATATTLPVTLDETPGPWWTGIYSVSVRYPPPIENDIARTTNEVALVVIPTVTNIAKVTGPNGPALRVECSPPIAPNQRAIVLLDDHEFPATGSNSVQNRVQIDLGELAAGTYVVRLRVDGVDSSPVDIDAVTGLPEFSPKQTVTLP</sequence>
<feature type="domain" description="Pvc16 N-terminal" evidence="1">
    <location>
        <begin position="9"/>
        <end position="191"/>
    </location>
</feature>
<organism evidence="2 3">
    <name type="scientific">Pendulispora rubella</name>
    <dbReference type="NCBI Taxonomy" id="2741070"/>
    <lineage>
        <taxon>Bacteria</taxon>
        <taxon>Pseudomonadati</taxon>
        <taxon>Myxococcota</taxon>
        <taxon>Myxococcia</taxon>
        <taxon>Myxococcales</taxon>
        <taxon>Sorangiineae</taxon>
        <taxon>Pendulisporaceae</taxon>
        <taxon>Pendulispora</taxon>
    </lineage>
</organism>
<evidence type="ECO:0000259" key="1">
    <source>
        <dbReference type="Pfam" id="PF14065"/>
    </source>
</evidence>
<reference evidence="2" key="1">
    <citation type="submission" date="2021-12" db="EMBL/GenBank/DDBJ databases">
        <title>Discovery of the Pendulisporaceae a myxobacterial family with distinct sporulation behavior and unique specialized metabolism.</title>
        <authorList>
            <person name="Garcia R."/>
            <person name="Popoff A."/>
            <person name="Bader C.D."/>
            <person name="Loehr J."/>
            <person name="Walesch S."/>
            <person name="Walt C."/>
            <person name="Boldt J."/>
            <person name="Bunk B."/>
            <person name="Haeckl F.J.F.P.J."/>
            <person name="Gunesch A.P."/>
            <person name="Birkelbach J."/>
            <person name="Nuebel U."/>
            <person name="Pietschmann T."/>
            <person name="Bach T."/>
            <person name="Mueller R."/>
        </authorList>
    </citation>
    <scope>NUCLEOTIDE SEQUENCE</scope>
    <source>
        <strain evidence="2">MSr11367</strain>
    </source>
</reference>
<accession>A0ABZ2LHL0</accession>
<name>A0ABZ2LHL0_9BACT</name>
<dbReference type="Pfam" id="PF14065">
    <property type="entry name" value="Pvc16_N"/>
    <property type="match status" value="1"/>
</dbReference>
<gene>
    <name evidence="2" type="ORF">LVJ94_24800</name>
</gene>
<dbReference type="InterPro" id="IPR025351">
    <property type="entry name" value="Pvc16_N"/>
</dbReference>
<proteinExistence type="predicted"/>
<keyword evidence="3" id="KW-1185">Reference proteome</keyword>
<protein>
    <submittedName>
        <fullName evidence="2">DUF4255 domain-containing protein</fullName>
    </submittedName>
</protein>
<evidence type="ECO:0000313" key="2">
    <source>
        <dbReference type="EMBL" id="WXB10434.1"/>
    </source>
</evidence>